<evidence type="ECO:0000259" key="6">
    <source>
        <dbReference type="PROSITE" id="PS51007"/>
    </source>
</evidence>
<organism evidence="8 10">
    <name type="scientific">Arcobacter porcinus</name>
    <dbReference type="NCBI Taxonomy" id="1935204"/>
    <lineage>
        <taxon>Bacteria</taxon>
        <taxon>Pseudomonadati</taxon>
        <taxon>Campylobacterota</taxon>
        <taxon>Epsilonproteobacteria</taxon>
        <taxon>Campylobacterales</taxon>
        <taxon>Arcobacteraceae</taxon>
        <taxon>Arcobacter</taxon>
    </lineage>
</organism>
<reference evidence="7 9" key="1">
    <citation type="submission" date="2015-05" db="EMBL/GenBank/DDBJ databases">
        <authorList>
            <person name="Rovetto F."/>
            <person name="Cocolin L."/>
            <person name="Illeghems K."/>
            <person name="Van Nieuwerburgh F."/>
            <person name="Houf K."/>
        </authorList>
    </citation>
    <scope>NUCLEOTIDE SEQUENCE [LARGE SCALE GENOMIC DNA]</scope>
    <source>
        <strain evidence="7 9">117434</strain>
    </source>
</reference>
<dbReference type="GO" id="GO:0020037">
    <property type="term" value="F:heme binding"/>
    <property type="evidence" value="ECO:0007669"/>
    <property type="project" value="InterPro"/>
</dbReference>
<dbReference type="RefSeq" id="WP_167498295.1">
    <property type="nucleotide sequence ID" value="NZ_CP036246.2"/>
</dbReference>
<reference evidence="8 10" key="3">
    <citation type="submission" date="2019-09" db="EMBL/GenBank/DDBJ databases">
        <title>Taxonomic note: a critical rebuttal of the proposed division of the genus Arcobacter into six genera, emended descriptions of Arcobacter anaerophilus and the genus Arcobacter, and an assessment of genus-level boundaries for Epsilonproteobacteria using in silico genomic comparator tools.</title>
        <authorList>
            <person name="On S.L.W."/>
            <person name="Miller W.G."/>
            <person name="Biggs P."/>
            <person name="Cornelius A."/>
            <person name="Vandamme P."/>
        </authorList>
    </citation>
    <scope>NUCLEOTIDE SEQUENCE [LARGE SCALE GENOMIC DNA]</scope>
    <source>
        <strain evidence="8 10">CCUG 56899</strain>
    </source>
</reference>
<dbReference type="EMBL" id="LDIR01000001">
    <property type="protein sequence ID" value="OCL92964.1"/>
    <property type="molecule type" value="Genomic_DNA"/>
</dbReference>
<evidence type="ECO:0000313" key="8">
    <source>
        <dbReference type="EMBL" id="QEP40544.1"/>
    </source>
</evidence>
<keyword evidence="9" id="KW-1185">Reference proteome</keyword>
<feature type="chain" id="PRO_5043143754" description="Cytochrome c domain-containing protein" evidence="5">
    <location>
        <begin position="19"/>
        <end position="137"/>
    </location>
</feature>
<dbReference type="Proteomes" id="UP000322644">
    <property type="component" value="Chromosome"/>
</dbReference>
<evidence type="ECO:0000256" key="5">
    <source>
        <dbReference type="SAM" id="SignalP"/>
    </source>
</evidence>
<evidence type="ECO:0000256" key="4">
    <source>
        <dbReference type="PROSITE-ProRule" id="PRU00433"/>
    </source>
</evidence>
<dbReference type="Pfam" id="PF00034">
    <property type="entry name" value="Cytochrom_C"/>
    <property type="match status" value="1"/>
</dbReference>
<accession>A0A1C0AZA3</accession>
<evidence type="ECO:0000256" key="2">
    <source>
        <dbReference type="ARBA" id="ARBA00022723"/>
    </source>
</evidence>
<keyword evidence="1 4" id="KW-0349">Heme</keyword>
<keyword evidence="5" id="KW-0732">Signal</keyword>
<proteinExistence type="predicted"/>
<dbReference type="GO" id="GO:0009055">
    <property type="term" value="F:electron transfer activity"/>
    <property type="evidence" value="ECO:0007669"/>
    <property type="project" value="InterPro"/>
</dbReference>
<dbReference type="KEGG" id="apoc:APORC_0942"/>
<reference evidence="8 10" key="2">
    <citation type="submission" date="2019-09" db="EMBL/GenBank/DDBJ databases">
        <title>Complete genome sequencing of four Arcobacter species reveals a diverse suite of mobile elements.</title>
        <authorList>
            <person name="Miller W.G."/>
            <person name="Yee E."/>
            <person name="Bono J.L."/>
        </authorList>
    </citation>
    <scope>NUCLEOTIDE SEQUENCE [LARGE SCALE GENOMIC DNA]</scope>
    <source>
        <strain evidence="8 10">CCUG 56899</strain>
    </source>
</reference>
<protein>
    <recommendedName>
        <fullName evidence="6">Cytochrome c domain-containing protein</fullName>
    </recommendedName>
</protein>
<dbReference type="PROSITE" id="PS51007">
    <property type="entry name" value="CYTC"/>
    <property type="match status" value="1"/>
</dbReference>
<dbReference type="InterPro" id="IPR036909">
    <property type="entry name" value="Cyt_c-like_dom_sf"/>
</dbReference>
<evidence type="ECO:0000256" key="3">
    <source>
        <dbReference type="ARBA" id="ARBA00023004"/>
    </source>
</evidence>
<evidence type="ECO:0000313" key="10">
    <source>
        <dbReference type="Proteomes" id="UP000322644"/>
    </source>
</evidence>
<feature type="domain" description="Cytochrome c" evidence="6">
    <location>
        <begin position="26"/>
        <end position="136"/>
    </location>
</feature>
<feature type="signal peptide" evidence="5">
    <location>
        <begin position="1"/>
        <end position="18"/>
    </location>
</feature>
<name>A0A1C0AZA3_9BACT</name>
<keyword evidence="2 4" id="KW-0479">Metal-binding</keyword>
<dbReference type="SUPFAM" id="SSF46626">
    <property type="entry name" value="Cytochrome c"/>
    <property type="match status" value="1"/>
</dbReference>
<dbReference type="Proteomes" id="UP000093159">
    <property type="component" value="Unassembled WGS sequence"/>
</dbReference>
<evidence type="ECO:0000313" key="7">
    <source>
        <dbReference type="EMBL" id="OCL92964.1"/>
    </source>
</evidence>
<dbReference type="Gene3D" id="1.10.760.10">
    <property type="entry name" value="Cytochrome c-like domain"/>
    <property type="match status" value="1"/>
</dbReference>
<dbReference type="AlphaFoldDB" id="A0A1C0AZA3"/>
<evidence type="ECO:0000256" key="1">
    <source>
        <dbReference type="ARBA" id="ARBA00022617"/>
    </source>
</evidence>
<gene>
    <name evidence="7" type="ORF">AAX28_00504</name>
    <name evidence="8" type="ORF">APORC_0942</name>
</gene>
<dbReference type="GO" id="GO:0046872">
    <property type="term" value="F:metal ion binding"/>
    <property type="evidence" value="ECO:0007669"/>
    <property type="project" value="UniProtKB-KW"/>
</dbReference>
<dbReference type="EMBL" id="CP036246">
    <property type="protein sequence ID" value="QEP40544.1"/>
    <property type="molecule type" value="Genomic_DNA"/>
</dbReference>
<dbReference type="InterPro" id="IPR009056">
    <property type="entry name" value="Cyt_c-like_dom"/>
</dbReference>
<evidence type="ECO:0000313" key="9">
    <source>
        <dbReference type="Proteomes" id="UP000093159"/>
    </source>
</evidence>
<keyword evidence="3 4" id="KW-0408">Iron</keyword>
<sequence>MKYIFVLLFLFLSLFANEQDSLLFITKPEYGKMLYENPRGIGCNTCHGDKAEGKKIVQFKHIYKEDKYLCTLYTPNIKEVSYETFKDKVNQRKNRKKSFKDDEICEKLIYNSNIMPTYHLTEEEIESIYYYIKSIKK</sequence>